<feature type="region of interest" description="Disordered" evidence="1">
    <location>
        <begin position="105"/>
        <end position="124"/>
    </location>
</feature>
<keyword evidence="2" id="KW-0472">Membrane</keyword>
<evidence type="ECO:0000313" key="4">
    <source>
        <dbReference type="Proteomes" id="UP000240760"/>
    </source>
</evidence>
<dbReference type="AlphaFoldDB" id="A0A2T4BQ99"/>
<organism evidence="3 4">
    <name type="scientific">Trichoderma longibrachiatum ATCC 18648</name>
    <dbReference type="NCBI Taxonomy" id="983965"/>
    <lineage>
        <taxon>Eukaryota</taxon>
        <taxon>Fungi</taxon>
        <taxon>Dikarya</taxon>
        <taxon>Ascomycota</taxon>
        <taxon>Pezizomycotina</taxon>
        <taxon>Sordariomycetes</taxon>
        <taxon>Hypocreomycetidae</taxon>
        <taxon>Hypocreales</taxon>
        <taxon>Hypocreaceae</taxon>
        <taxon>Trichoderma</taxon>
    </lineage>
</organism>
<dbReference type="Proteomes" id="UP000240760">
    <property type="component" value="Unassembled WGS sequence"/>
</dbReference>
<feature type="transmembrane region" description="Helical" evidence="2">
    <location>
        <begin position="41"/>
        <end position="66"/>
    </location>
</feature>
<proteinExistence type="predicted"/>
<keyword evidence="2" id="KW-1133">Transmembrane helix</keyword>
<gene>
    <name evidence="3" type="ORF">M440DRAFT_214561</name>
</gene>
<keyword evidence="4" id="KW-1185">Reference proteome</keyword>
<keyword evidence="2" id="KW-0812">Transmembrane</keyword>
<name>A0A2T4BQ99_TRILO</name>
<feature type="transmembrane region" description="Helical" evidence="2">
    <location>
        <begin position="78"/>
        <end position="96"/>
    </location>
</feature>
<accession>A0A2T4BQ99</accession>
<reference evidence="3 4" key="1">
    <citation type="submission" date="2016-07" db="EMBL/GenBank/DDBJ databases">
        <title>Multiple horizontal gene transfer events from other fungi enriched the ability of initially mycotrophic Trichoderma (Ascomycota) to feed on dead plant biomass.</title>
        <authorList>
            <consortium name="DOE Joint Genome Institute"/>
            <person name="Aerts A."/>
            <person name="Atanasova L."/>
            <person name="Chenthamara K."/>
            <person name="Zhang J."/>
            <person name="Grujic M."/>
            <person name="Henrissat B."/>
            <person name="Kuo A."/>
            <person name="Salamov A."/>
            <person name="Lipzen A."/>
            <person name="Labutti K."/>
            <person name="Barry K."/>
            <person name="Miao Y."/>
            <person name="Rahimi M.J."/>
            <person name="Shen Q."/>
            <person name="Grigoriev I.V."/>
            <person name="Kubicek C.P."/>
            <person name="Druzhinina I.S."/>
        </authorList>
    </citation>
    <scope>NUCLEOTIDE SEQUENCE [LARGE SCALE GENOMIC DNA]</scope>
    <source>
        <strain evidence="3 4">ATCC 18648</strain>
    </source>
</reference>
<evidence type="ECO:0000313" key="3">
    <source>
        <dbReference type="EMBL" id="PTB71483.1"/>
    </source>
</evidence>
<evidence type="ECO:0000256" key="1">
    <source>
        <dbReference type="SAM" id="MobiDB-lite"/>
    </source>
</evidence>
<feature type="compositionally biased region" description="Basic and acidic residues" evidence="1">
    <location>
        <begin position="113"/>
        <end position="124"/>
    </location>
</feature>
<evidence type="ECO:0000256" key="2">
    <source>
        <dbReference type="SAM" id="Phobius"/>
    </source>
</evidence>
<protein>
    <submittedName>
        <fullName evidence="3">Uncharacterized protein</fullName>
    </submittedName>
</protein>
<sequence length="124" mass="14560">MASVLLRAGTTWDIYWSKQHAVLWLLALTDSSREEEIDDCLAFLFPANLFCFYISPFSPPLALLYIYDTTLESLPVHIHFITSCTIIISCFLHGGIHRHRRIHHTHTQRHTHREREEMAYTHEV</sequence>
<dbReference type="EMBL" id="KZ679148">
    <property type="protein sequence ID" value="PTB71483.1"/>
    <property type="molecule type" value="Genomic_DNA"/>
</dbReference>